<dbReference type="InterPro" id="IPR050738">
    <property type="entry name" value="Sulfatase"/>
</dbReference>
<comment type="similarity">
    <text evidence="1">Belongs to the sulfatase family.</text>
</comment>
<organism evidence="5 6">
    <name type="scientific">Roseiconus nitratireducens</name>
    <dbReference type="NCBI Taxonomy" id="2605748"/>
    <lineage>
        <taxon>Bacteria</taxon>
        <taxon>Pseudomonadati</taxon>
        <taxon>Planctomycetota</taxon>
        <taxon>Planctomycetia</taxon>
        <taxon>Pirellulales</taxon>
        <taxon>Pirellulaceae</taxon>
        <taxon>Roseiconus</taxon>
    </lineage>
</organism>
<name>A0A5M6DI45_9BACT</name>
<dbReference type="CDD" id="cd16151">
    <property type="entry name" value="sulfatase_like"/>
    <property type="match status" value="1"/>
</dbReference>
<evidence type="ECO:0000256" key="3">
    <source>
        <dbReference type="SAM" id="MobiDB-lite"/>
    </source>
</evidence>
<comment type="caution">
    <text evidence="5">The sequence shown here is derived from an EMBL/GenBank/DDBJ whole genome shotgun (WGS) entry which is preliminary data.</text>
</comment>
<evidence type="ECO:0000313" key="5">
    <source>
        <dbReference type="EMBL" id="KAA5547227.1"/>
    </source>
</evidence>
<dbReference type="GO" id="GO:0016740">
    <property type="term" value="F:transferase activity"/>
    <property type="evidence" value="ECO:0007669"/>
    <property type="project" value="UniProtKB-KW"/>
</dbReference>
<dbReference type="Proteomes" id="UP000324479">
    <property type="component" value="Unassembled WGS sequence"/>
</dbReference>
<dbReference type="EMBL" id="VWOX01000001">
    <property type="protein sequence ID" value="KAA5547227.1"/>
    <property type="molecule type" value="Genomic_DNA"/>
</dbReference>
<evidence type="ECO:0000259" key="4">
    <source>
        <dbReference type="Pfam" id="PF00884"/>
    </source>
</evidence>
<keyword evidence="6" id="KW-1185">Reference proteome</keyword>
<dbReference type="Gene3D" id="3.40.720.10">
    <property type="entry name" value="Alkaline Phosphatase, subunit A"/>
    <property type="match status" value="1"/>
</dbReference>
<proteinExistence type="inferred from homology"/>
<evidence type="ECO:0000256" key="1">
    <source>
        <dbReference type="ARBA" id="ARBA00008779"/>
    </source>
</evidence>
<dbReference type="PANTHER" id="PTHR42693">
    <property type="entry name" value="ARYLSULFATASE FAMILY MEMBER"/>
    <property type="match status" value="1"/>
</dbReference>
<reference evidence="5 6" key="1">
    <citation type="submission" date="2019-08" db="EMBL/GenBank/DDBJ databases">
        <authorList>
            <person name="Dhanesh K."/>
            <person name="Kumar G."/>
            <person name="Sasikala C."/>
            <person name="Venkata Ramana C."/>
        </authorList>
    </citation>
    <scope>NUCLEOTIDE SEQUENCE [LARGE SCALE GENOMIC DNA]</scope>
    <source>
        <strain evidence="5 6">JC645</strain>
    </source>
</reference>
<feature type="region of interest" description="Disordered" evidence="3">
    <location>
        <begin position="481"/>
        <end position="512"/>
    </location>
</feature>
<gene>
    <name evidence="5" type="ORF">FYK55_02160</name>
</gene>
<dbReference type="InterPro" id="IPR017850">
    <property type="entry name" value="Alkaline_phosphatase_core_sf"/>
</dbReference>
<evidence type="ECO:0000313" key="6">
    <source>
        <dbReference type="Proteomes" id="UP000324479"/>
    </source>
</evidence>
<keyword evidence="5" id="KW-0808">Transferase</keyword>
<dbReference type="AlphaFoldDB" id="A0A5M6DI45"/>
<dbReference type="PANTHER" id="PTHR42693:SF53">
    <property type="entry name" value="ENDO-4-O-SULFATASE"/>
    <property type="match status" value="1"/>
</dbReference>
<protein>
    <submittedName>
        <fullName evidence="5">Sulfatase-like hydrolase/transferase</fullName>
    </submittedName>
</protein>
<feature type="domain" description="Sulfatase N-terminal" evidence="4">
    <location>
        <begin position="59"/>
        <end position="369"/>
    </location>
</feature>
<dbReference type="GO" id="GO:0004065">
    <property type="term" value="F:arylsulfatase activity"/>
    <property type="evidence" value="ECO:0007669"/>
    <property type="project" value="TreeGrafter"/>
</dbReference>
<evidence type="ECO:0000256" key="2">
    <source>
        <dbReference type="ARBA" id="ARBA00022801"/>
    </source>
</evidence>
<dbReference type="Pfam" id="PF00884">
    <property type="entry name" value="Sulfatase"/>
    <property type="match status" value="1"/>
</dbReference>
<dbReference type="InterPro" id="IPR000917">
    <property type="entry name" value="Sulfatase_N"/>
</dbReference>
<sequence>MVIAPSSAASWPAAFWTAARDGRAIWRSVLALLLLSGIHCHGQDVAGAAEERNETVKSPNLVFILVDDLGKEWIRSFGAEGIETPRLDAMAAEGMRMTNVYSMPQCTPSRVALLTGQYPYRNGWVNHWDVPRWGAGCHFDPSQYPYVLGKAIRDAGYATAIAGKWQIDDFRVEPNALDEAGFDDWCMWTGGEAGVPASDKRYWDPYVARRGKPSETLKGKFGPDVYNQFVLDFISEHQEKPFFVYYPMALVHGPLVATPHDPEATGKLPRHRAMVRYMDYLVGRLIDHLRDLKLDRDTIVIWTTDNGTSRSITGTLDGRTVRGGKAQTTENGVNAPTIVWGPGRIPAQTVSDALVDFTDFLPTLAELAGRPVDRSAQIDGRSVASVLVGDQESSGREWILAMGGQNNAAVTPAGVENQWHFRDRVFRNERYKVFIGPDRKPEKLVDLRNDLDETQNLIGQADADAQAFLQTVQSTVSGMLSQDKDPLYQPNPEQPWDRPVEHRSQVWKKGRP</sequence>
<keyword evidence="2 5" id="KW-0378">Hydrolase</keyword>
<dbReference type="SUPFAM" id="SSF53649">
    <property type="entry name" value="Alkaline phosphatase-like"/>
    <property type="match status" value="1"/>
</dbReference>
<dbReference type="RefSeq" id="WP_150074369.1">
    <property type="nucleotide sequence ID" value="NZ_VWOX01000001.1"/>
</dbReference>
<feature type="compositionally biased region" description="Basic and acidic residues" evidence="3">
    <location>
        <begin position="495"/>
        <end position="504"/>
    </location>
</feature>
<accession>A0A5M6DI45</accession>